<organism evidence="1 2">
    <name type="scientific">Astathelohania contejeani</name>
    <dbReference type="NCBI Taxonomy" id="164912"/>
    <lineage>
        <taxon>Eukaryota</taxon>
        <taxon>Fungi</taxon>
        <taxon>Fungi incertae sedis</taxon>
        <taxon>Microsporidia</taxon>
        <taxon>Astathelohaniidae</taxon>
        <taxon>Astathelohania</taxon>
    </lineage>
</organism>
<comment type="caution">
    <text evidence="1">The sequence shown here is derived from an EMBL/GenBank/DDBJ whole genome shotgun (WGS) entry which is preliminary data.</text>
</comment>
<reference evidence="1 2" key="1">
    <citation type="submission" date="2019-01" db="EMBL/GenBank/DDBJ databases">
        <title>Genomes sequencing and comparative genomics of infectious freshwater microsporidia, Cucumispora dikerogammari and Thelohania contejeani.</title>
        <authorList>
            <person name="Cormier A."/>
            <person name="Giraud I."/>
            <person name="Wattier R."/>
            <person name="Teixeira M."/>
            <person name="Grandjean F."/>
            <person name="Rigaud T."/>
            <person name="Cordaux R."/>
        </authorList>
    </citation>
    <scope>NUCLEOTIDE SEQUENCE [LARGE SCALE GENOMIC DNA]</scope>
    <source>
        <strain evidence="1">T1</strain>
        <tissue evidence="1">Spores</tissue>
    </source>
</reference>
<dbReference type="Proteomes" id="UP001516464">
    <property type="component" value="Unassembled WGS sequence"/>
</dbReference>
<proteinExistence type="predicted"/>
<evidence type="ECO:0000313" key="2">
    <source>
        <dbReference type="Proteomes" id="UP001516464"/>
    </source>
</evidence>
<protein>
    <submittedName>
        <fullName evidence="1">Uncharacterized protein</fullName>
    </submittedName>
</protein>
<evidence type="ECO:0000313" key="1">
    <source>
        <dbReference type="EMBL" id="KAF7683856.1"/>
    </source>
</evidence>
<keyword evidence="2" id="KW-1185">Reference proteome</keyword>
<name>A0ABQ7I069_9MICR</name>
<dbReference type="EMBL" id="SBIQ01000045">
    <property type="protein sequence ID" value="KAF7683856.1"/>
    <property type="molecule type" value="Genomic_DNA"/>
</dbReference>
<gene>
    <name evidence="1" type="ORF">TCON_0943</name>
</gene>
<accession>A0ABQ7I069</accession>
<sequence length="173" mass="20643">MEIFSQLSGEDVKADTDYILLYLYKLPKYKTQVKFNHQLIEYLKQKDPKLYSKIFNTILDTFGSIPKNRTDKYFHLIGLLIRNFYMENSLEFFYTLKCPLELKIYILKLVIKNGCDQKWLIDTIAKCEHPALLSIFVDNSEIFDNKTALFEVAKRKDIFKFNREAIYKILKKK</sequence>